<protein>
    <recommendedName>
        <fullName evidence="4">BZIP domain-containing protein</fullName>
    </recommendedName>
</protein>
<evidence type="ECO:0008006" key="4">
    <source>
        <dbReference type="Google" id="ProtNLM"/>
    </source>
</evidence>
<reference evidence="3" key="1">
    <citation type="journal article" date="2015" name="Genome Announc.">
        <title>Draft genome sequence of the fungus Penicillium brasilianum MG11.</title>
        <authorList>
            <person name="Horn F."/>
            <person name="Linde J."/>
            <person name="Mattern D.J."/>
            <person name="Walther G."/>
            <person name="Guthke R."/>
            <person name="Brakhage A.A."/>
            <person name="Valiante V."/>
        </authorList>
    </citation>
    <scope>NUCLEOTIDE SEQUENCE [LARGE SCALE GENOMIC DNA]</scope>
    <source>
        <strain evidence="3">MG11</strain>
    </source>
</reference>
<evidence type="ECO:0000313" key="2">
    <source>
        <dbReference type="EMBL" id="CEJ60113.1"/>
    </source>
</evidence>
<gene>
    <name evidence="2" type="ORF">PMG11_08699</name>
</gene>
<dbReference type="OrthoDB" id="2245989at2759"/>
<accession>A0A0F7TTM3</accession>
<dbReference type="InterPro" id="IPR046347">
    <property type="entry name" value="bZIP_sf"/>
</dbReference>
<dbReference type="STRING" id="104259.A0A0F7TTM3"/>
<evidence type="ECO:0000313" key="3">
    <source>
        <dbReference type="Proteomes" id="UP000042958"/>
    </source>
</evidence>
<feature type="region of interest" description="Disordered" evidence="1">
    <location>
        <begin position="1"/>
        <end position="22"/>
    </location>
</feature>
<organism evidence="2 3">
    <name type="scientific">Penicillium brasilianum</name>
    <dbReference type="NCBI Taxonomy" id="104259"/>
    <lineage>
        <taxon>Eukaryota</taxon>
        <taxon>Fungi</taxon>
        <taxon>Dikarya</taxon>
        <taxon>Ascomycota</taxon>
        <taxon>Pezizomycotina</taxon>
        <taxon>Eurotiomycetes</taxon>
        <taxon>Eurotiomycetidae</taxon>
        <taxon>Eurotiales</taxon>
        <taxon>Aspergillaceae</taxon>
        <taxon>Penicillium</taxon>
    </lineage>
</organism>
<proteinExistence type="predicted"/>
<dbReference type="EMBL" id="CDHK01000008">
    <property type="protein sequence ID" value="CEJ60113.1"/>
    <property type="molecule type" value="Genomic_DNA"/>
</dbReference>
<dbReference type="InterPro" id="IPR021833">
    <property type="entry name" value="DUF3425"/>
</dbReference>
<evidence type="ECO:0000256" key="1">
    <source>
        <dbReference type="SAM" id="MobiDB-lite"/>
    </source>
</evidence>
<dbReference type="AlphaFoldDB" id="A0A0F7TTM3"/>
<dbReference type="PANTHER" id="PTHR38116:SF9">
    <property type="entry name" value="BZIP DOMAIN-CONTAINING PROTEIN"/>
    <property type="match status" value="1"/>
</dbReference>
<dbReference type="Pfam" id="PF11905">
    <property type="entry name" value="DUF3425"/>
    <property type="match status" value="1"/>
</dbReference>
<dbReference type="GO" id="GO:0003700">
    <property type="term" value="F:DNA-binding transcription factor activity"/>
    <property type="evidence" value="ECO:0007669"/>
    <property type="project" value="InterPro"/>
</dbReference>
<keyword evidence="3" id="KW-1185">Reference proteome</keyword>
<dbReference type="SUPFAM" id="SSF57959">
    <property type="entry name" value="Leucine zipper domain"/>
    <property type="match status" value="1"/>
</dbReference>
<feature type="region of interest" description="Disordered" evidence="1">
    <location>
        <begin position="36"/>
        <end position="78"/>
    </location>
</feature>
<dbReference type="Proteomes" id="UP000042958">
    <property type="component" value="Unassembled WGS sequence"/>
</dbReference>
<sequence length="415" mass="45739">MARQPATKVPVPPTLGEDAAERKRVLNILAQRRYRKRKKERLQALESRAKSSVLPGDTVVSNQQEGQSSGTPSEAGNLAHEAPRHLSAESNFISSSDTHFAGVADLDFNYMDPSMNLGLNDDETGNMLYTTLWPKSQSLTSLSLPTSEILQSDISFALPATTAGDTFWGQLAGSSDWNLESHDLVNVENHLAESLPLNMDGTYDLSAELQADDTSFFTFPDDRILQVPSLTLLNAAMKVAQRLNINGLIWDFTAVSPFYSPASSSSSIPSPPSLQSGPSTSVASPTSSVDLTELPLHLLPTRTQRLIPHHPIIDLLPWPSTRDKLIQVFQLPVNLRPPTAQDPMGLVRLVYDMEDEGGEGVRINGDDPFEPSVWEIGQVVFERWWWAFEISVVERSNRARGNRGEKILLLEGQNS</sequence>
<name>A0A0F7TTM3_PENBI</name>
<dbReference type="PANTHER" id="PTHR38116">
    <property type="entry name" value="CHROMOSOME 7, WHOLE GENOME SHOTGUN SEQUENCE"/>
    <property type="match status" value="1"/>
</dbReference>
<feature type="compositionally biased region" description="Polar residues" evidence="1">
    <location>
        <begin position="59"/>
        <end position="74"/>
    </location>
</feature>
<feature type="region of interest" description="Disordered" evidence="1">
    <location>
        <begin position="266"/>
        <end position="286"/>
    </location>
</feature>